<name>A0A2U8VYN3_9HYPH</name>
<dbReference type="Pfam" id="PF21834">
    <property type="entry name" value="DUF6894"/>
    <property type="match status" value="1"/>
</dbReference>
<sequence>MPRFYFDIEVVGTVRDDEGHELADLDAARRHVRRVLGTLLAHELRRGGSALIGVHVRDEAGERVATLVGRGEVSIDEMTEASAGERLPQADGCTPSPLVRAANHAVAAQGAIQEDGDTSLRHHAEMLRWAIGRMMMRRLAPKTHPRL</sequence>
<evidence type="ECO:0000313" key="2">
    <source>
        <dbReference type="EMBL" id="AWN38362.1"/>
    </source>
</evidence>
<evidence type="ECO:0000313" key="3">
    <source>
        <dbReference type="Proteomes" id="UP000246058"/>
    </source>
</evidence>
<evidence type="ECO:0000259" key="1">
    <source>
        <dbReference type="Pfam" id="PF21834"/>
    </source>
</evidence>
<protein>
    <recommendedName>
        <fullName evidence="1">DUF6894 domain-containing protein</fullName>
    </recommendedName>
</protein>
<dbReference type="RefSeq" id="WP_109953519.1">
    <property type="nucleotide sequence ID" value="NZ_CP029551.1"/>
</dbReference>
<dbReference type="InterPro" id="IPR054189">
    <property type="entry name" value="DUF6894"/>
</dbReference>
<accession>A0A2U8VYN3</accession>
<dbReference type="OrthoDB" id="8094360at2"/>
<gene>
    <name evidence="2" type="ORF">DK427_23645</name>
</gene>
<dbReference type="KEGG" id="meti:DK427_23645"/>
<dbReference type="AlphaFoldDB" id="A0A2U8VYN3"/>
<dbReference type="Proteomes" id="UP000246058">
    <property type="component" value="Chromosome"/>
</dbReference>
<feature type="domain" description="DUF6894" evidence="1">
    <location>
        <begin position="3"/>
        <end position="67"/>
    </location>
</feature>
<organism evidence="2 3">
    <name type="scientific">Methylobacterium radiodurans</name>
    <dbReference type="NCBI Taxonomy" id="2202828"/>
    <lineage>
        <taxon>Bacteria</taxon>
        <taxon>Pseudomonadati</taxon>
        <taxon>Pseudomonadota</taxon>
        <taxon>Alphaproteobacteria</taxon>
        <taxon>Hyphomicrobiales</taxon>
        <taxon>Methylobacteriaceae</taxon>
        <taxon>Methylobacterium</taxon>
    </lineage>
</organism>
<dbReference type="EMBL" id="CP029551">
    <property type="protein sequence ID" value="AWN38362.1"/>
    <property type="molecule type" value="Genomic_DNA"/>
</dbReference>
<reference evidence="2 3" key="1">
    <citation type="submission" date="2018-05" db="EMBL/GenBank/DDBJ databases">
        <title>Complete Genome Sequence of Methylobacterium sp. 17Sr1-43.</title>
        <authorList>
            <person name="Srinivasan S."/>
        </authorList>
    </citation>
    <scope>NUCLEOTIDE SEQUENCE [LARGE SCALE GENOMIC DNA]</scope>
    <source>
        <strain evidence="2 3">17Sr1-43</strain>
    </source>
</reference>
<keyword evidence="3" id="KW-1185">Reference proteome</keyword>
<proteinExistence type="predicted"/>